<feature type="domain" description="CUB" evidence="6">
    <location>
        <begin position="1005"/>
        <end position="1120"/>
    </location>
</feature>
<reference evidence="9" key="2">
    <citation type="journal article" date="2023" name="Science">
        <title>Genomic signatures of disease resistance in endangered staghorn corals.</title>
        <authorList>
            <person name="Vollmer S.V."/>
            <person name="Selwyn J.D."/>
            <person name="Despard B.A."/>
            <person name="Roesel C.L."/>
        </authorList>
    </citation>
    <scope>NUCLEOTIDE SEQUENCE</scope>
    <source>
        <strain evidence="9">K2</strain>
    </source>
</reference>
<dbReference type="PROSITE" id="PS50157">
    <property type="entry name" value="ZINC_FINGER_C2H2_2"/>
    <property type="match status" value="1"/>
</dbReference>
<reference evidence="9" key="1">
    <citation type="journal article" date="2023" name="G3 (Bethesda)">
        <title>Whole genome assembly and annotation of the endangered Caribbean coral Acropora cervicornis.</title>
        <authorList>
            <person name="Selwyn J.D."/>
            <person name="Vollmer S.V."/>
        </authorList>
    </citation>
    <scope>NUCLEOTIDE SEQUENCE</scope>
    <source>
        <strain evidence="9">K2</strain>
    </source>
</reference>
<evidence type="ECO:0000259" key="6">
    <source>
        <dbReference type="PROSITE" id="PS01180"/>
    </source>
</evidence>
<evidence type="ECO:0000256" key="5">
    <source>
        <dbReference type="SAM" id="MobiDB-lite"/>
    </source>
</evidence>
<accession>A0AAD9QPT0</accession>
<feature type="domain" description="Fibronectin type-III" evidence="8">
    <location>
        <begin position="1396"/>
        <end position="1489"/>
    </location>
</feature>
<dbReference type="PROSITE" id="PS50853">
    <property type="entry name" value="FN3"/>
    <property type="match status" value="1"/>
</dbReference>
<dbReference type="GO" id="GO:0008270">
    <property type="term" value="F:zinc ion binding"/>
    <property type="evidence" value="ECO:0007669"/>
    <property type="project" value="UniProtKB-KW"/>
</dbReference>
<proteinExistence type="predicted"/>
<sequence>MVGMSSSSPETPFSLYKNACDNCGKSFEHSCSYRRHLRTHCNSQTRKRRRRRLWIPDQAACSEEDEDIGSMDFLDTSSECLTEGEFGKVSPQEFPGIDVLRQELTDHAESQEDPQELSFQQVSESEPEDEHVDESNQEATDHEDGREDALHWNEEDVQGLMQDLNEAIPEPLPQLSRLKQVHVLLRWLSCFILYWQVVTHTSDAAVEWLLFFLGKFLQTLSYGLSSEFLTSFMMYFPTSIYMLYRISCLKRDEFEKFVVCSKCTKLYHLDESLERKHGTALPKRCTNVFFPLGRAKHCGSKLVDKVILKNGVTKLYPVKVYCWKSLVRQMENILQRTGLPELCEQWRTRQVEEGVLSDIYDGEVWKNFKWRDGSEFFNLERRYGLMLNVDWFQPFKRRSDYSVGVIYFVVLNLPRSERFKFQNVILGGIIPSLDSEPKLATFLRPCVDELNGLWKGVLISTSLSPVSLKVFAALICVAADIPATRKVCGFVGHSAYRACSKCFKYFPGGFGEKKDFSGFHDRFSWPKRDGLTHKRNCEKVKMSKSQAEYDRASRMLGVHYSAFCELEYFDCVRFHVIDPMHNLFLGTAKYVFKVWAENVFTKEQLKKLSQKIEELNSATSIGRIPRKIGSNYGNYTAQEWKNWTLIFSMYALYGILPDNQVRIWERFVLACRILCQPVITKQEILRADALLLNFCIGMEKLYGKKFLTCNMHLHCHLSDVLVDYGPVFGFWLFSFERYNGQMGSTITNNRSVEIQFMRDFLKQRFLMPCAGNLPNDYGEEFLPAFKEWNEKGKASSTEQNLQQYYFLSRVASFARVPWYSNTNVTVPASYQEDMLSSEEVTALFSAYCAMYSEDNAVNICNLHVIIKRFSSICVGAEKYGSKAECRSLRSARILASWNGGDGQISATSPLSPGLVEYFMCHKLTIDGAEREHYFAYVRWFKKHPQTPCVGPFSTLSVWDGNNFEPRSCNSFLPVHRIHSLFTGGFVYLNNVKLMAVCPIPRRARCAREPEVHNGTNGEIIFYSYYRYSQICSWKIMANKGEQVKLVLKSVYFYWCGFSCSCGQLEIQNGTYADGSAITRMCSTLRGKVTVYSHVGHGLRIRARVTHSFSRFAFKASYTVISSKDTVSDECFNFTFLNESNRAVTNLSSSLDNLSDFKLSGWYRFSGGAGTQMAEACPKMYSCSTNSSGWLNGSHPTVAEGIVKRKVCFLQLVSQFFTDCCNQAKTISVRNCGGFYVYRLDPSDYYSRYCGNGLPQAPECSNYEFLTDCSRAVTYRSVLANCNNAKKLLGWYRFGGEAGTQMADTCVSMRHCGARYPGWLSGGHPSVSDGAVLREVCFTGSWGCCHYSTFISVRNCSGFYVYNLSPVVSSNYHCDYRYCSGYGFGLLTTSTTGSIASPANVSGYNISSTSIFVQWDHVPAAHQNGAMLYYTVTYRALPSGLRQTVVVAAPAHQTRLTGLNKYTNYSITVFASTCKDGNVSAPIFIVTDEDSK</sequence>
<feature type="region of interest" description="Disordered" evidence="5">
    <location>
        <begin position="106"/>
        <end position="147"/>
    </location>
</feature>
<comment type="caution">
    <text evidence="4">Lacks conserved residue(s) required for the propagation of feature annotation.</text>
</comment>
<evidence type="ECO:0000256" key="1">
    <source>
        <dbReference type="ARBA" id="ARBA00022729"/>
    </source>
</evidence>
<dbReference type="InterPro" id="IPR035914">
    <property type="entry name" value="Sperma_CUB_dom_sf"/>
</dbReference>
<dbReference type="Pfam" id="PF23283">
    <property type="entry name" value="D8C_UMOD"/>
    <property type="match status" value="2"/>
</dbReference>
<comment type="caution">
    <text evidence="9">The sequence shown here is derived from an EMBL/GenBank/DDBJ whole genome shotgun (WGS) entry which is preliminary data.</text>
</comment>
<keyword evidence="3" id="KW-0479">Metal-binding</keyword>
<keyword evidence="2" id="KW-1015">Disulfide bond</keyword>
<evidence type="ECO:0000313" key="10">
    <source>
        <dbReference type="Proteomes" id="UP001249851"/>
    </source>
</evidence>
<dbReference type="InterPro" id="IPR036116">
    <property type="entry name" value="FN3_sf"/>
</dbReference>
<dbReference type="PROSITE" id="PS01180">
    <property type="entry name" value="CUB"/>
    <property type="match status" value="1"/>
</dbReference>
<dbReference type="PANTHER" id="PTHR46579:SF2">
    <property type="entry name" value="C2H2-TYPE DOMAIN-CONTAINING PROTEIN"/>
    <property type="match status" value="1"/>
</dbReference>
<dbReference type="SMART" id="SM00060">
    <property type="entry name" value="FN3"/>
    <property type="match status" value="1"/>
</dbReference>
<dbReference type="SUPFAM" id="SSF49265">
    <property type="entry name" value="Fibronectin type III"/>
    <property type="match status" value="1"/>
</dbReference>
<dbReference type="InterPro" id="IPR013783">
    <property type="entry name" value="Ig-like_fold"/>
</dbReference>
<dbReference type="EMBL" id="JARQWQ010000020">
    <property type="protein sequence ID" value="KAK2565267.1"/>
    <property type="molecule type" value="Genomic_DNA"/>
</dbReference>
<evidence type="ECO:0000313" key="9">
    <source>
        <dbReference type="EMBL" id="KAK2565267.1"/>
    </source>
</evidence>
<evidence type="ECO:0000259" key="7">
    <source>
        <dbReference type="PROSITE" id="PS50157"/>
    </source>
</evidence>
<keyword evidence="10" id="KW-1185">Reference proteome</keyword>
<keyword evidence="1" id="KW-0732">Signal</keyword>
<evidence type="ECO:0000256" key="3">
    <source>
        <dbReference type="PROSITE-ProRule" id="PRU00042"/>
    </source>
</evidence>
<protein>
    <submittedName>
        <fullName evidence="9">Pancreatic secretory granule membrane major glycoprotein GP2</fullName>
    </submittedName>
</protein>
<dbReference type="Pfam" id="PF00041">
    <property type="entry name" value="fn3"/>
    <property type="match status" value="1"/>
</dbReference>
<keyword evidence="3" id="KW-0863">Zinc-finger</keyword>
<keyword evidence="3" id="KW-0862">Zinc</keyword>
<dbReference type="Gene3D" id="2.60.120.290">
    <property type="entry name" value="Spermadhesin, CUB domain"/>
    <property type="match status" value="1"/>
</dbReference>
<evidence type="ECO:0000256" key="2">
    <source>
        <dbReference type="ARBA" id="ARBA00023157"/>
    </source>
</evidence>
<dbReference type="InterPro" id="IPR013087">
    <property type="entry name" value="Znf_C2H2_type"/>
</dbReference>
<dbReference type="Gene3D" id="2.60.40.10">
    <property type="entry name" value="Immunoglobulins"/>
    <property type="match status" value="1"/>
</dbReference>
<feature type="compositionally biased region" description="Acidic residues" evidence="5">
    <location>
        <begin position="125"/>
        <end position="136"/>
    </location>
</feature>
<dbReference type="Proteomes" id="UP001249851">
    <property type="component" value="Unassembled WGS sequence"/>
</dbReference>
<dbReference type="InterPro" id="IPR057774">
    <property type="entry name" value="D8C_UMOD/GP2/OIT3-like"/>
</dbReference>
<feature type="domain" description="C2H2-type" evidence="7">
    <location>
        <begin position="18"/>
        <end position="45"/>
    </location>
</feature>
<dbReference type="CDD" id="cd00063">
    <property type="entry name" value="FN3"/>
    <property type="match status" value="1"/>
</dbReference>
<dbReference type="InterPro" id="IPR003961">
    <property type="entry name" value="FN3_dom"/>
</dbReference>
<evidence type="ECO:0000256" key="4">
    <source>
        <dbReference type="PROSITE-ProRule" id="PRU00059"/>
    </source>
</evidence>
<organism evidence="9 10">
    <name type="scientific">Acropora cervicornis</name>
    <name type="common">Staghorn coral</name>
    <dbReference type="NCBI Taxonomy" id="6130"/>
    <lineage>
        <taxon>Eukaryota</taxon>
        <taxon>Metazoa</taxon>
        <taxon>Cnidaria</taxon>
        <taxon>Anthozoa</taxon>
        <taxon>Hexacorallia</taxon>
        <taxon>Scleractinia</taxon>
        <taxon>Astrocoeniina</taxon>
        <taxon>Acroporidae</taxon>
        <taxon>Acropora</taxon>
    </lineage>
</organism>
<dbReference type="InterPro" id="IPR004242">
    <property type="entry name" value="Transposase_21"/>
</dbReference>
<gene>
    <name evidence="9" type="ORF">P5673_011222</name>
</gene>
<dbReference type="PROSITE" id="PS00028">
    <property type="entry name" value="ZINC_FINGER_C2H2_1"/>
    <property type="match status" value="1"/>
</dbReference>
<evidence type="ECO:0000259" key="8">
    <source>
        <dbReference type="PROSITE" id="PS50853"/>
    </source>
</evidence>
<name>A0AAD9QPT0_ACRCE</name>
<dbReference type="InterPro" id="IPR000859">
    <property type="entry name" value="CUB_dom"/>
</dbReference>
<dbReference type="PANTHER" id="PTHR46579">
    <property type="entry name" value="F5/8 TYPE C DOMAIN-CONTAINING PROTEIN-RELATED"/>
    <property type="match status" value="1"/>
</dbReference>
<dbReference type="Pfam" id="PF02992">
    <property type="entry name" value="Transposase_21"/>
    <property type="match status" value="1"/>
</dbReference>
<dbReference type="SUPFAM" id="SSF49854">
    <property type="entry name" value="Spermadhesin, CUB domain"/>
    <property type="match status" value="1"/>
</dbReference>